<protein>
    <submittedName>
        <fullName evidence="7">Threonine/homoserine/homoserine lactone efflux protein</fullName>
    </submittedName>
</protein>
<keyword evidence="4 6" id="KW-1133">Transmembrane helix</keyword>
<dbReference type="EMBL" id="FMWG01000010">
    <property type="protein sequence ID" value="SCZ70401.1"/>
    <property type="molecule type" value="Genomic_DNA"/>
</dbReference>
<name>A0A1G5RAH4_9RHOB</name>
<feature type="transmembrane region" description="Helical" evidence="6">
    <location>
        <begin position="182"/>
        <end position="202"/>
    </location>
</feature>
<dbReference type="GO" id="GO:0005886">
    <property type="term" value="C:plasma membrane"/>
    <property type="evidence" value="ECO:0007669"/>
    <property type="project" value="UniProtKB-SubCell"/>
</dbReference>
<dbReference type="Proteomes" id="UP000198767">
    <property type="component" value="Unassembled WGS sequence"/>
</dbReference>
<keyword evidence="5 6" id="KW-0472">Membrane</keyword>
<evidence type="ECO:0000256" key="2">
    <source>
        <dbReference type="ARBA" id="ARBA00022475"/>
    </source>
</evidence>
<dbReference type="GO" id="GO:0015171">
    <property type="term" value="F:amino acid transmembrane transporter activity"/>
    <property type="evidence" value="ECO:0007669"/>
    <property type="project" value="TreeGrafter"/>
</dbReference>
<evidence type="ECO:0000256" key="4">
    <source>
        <dbReference type="ARBA" id="ARBA00022989"/>
    </source>
</evidence>
<evidence type="ECO:0000313" key="7">
    <source>
        <dbReference type="EMBL" id="SCZ70401.1"/>
    </source>
</evidence>
<dbReference type="Pfam" id="PF01810">
    <property type="entry name" value="LysE"/>
    <property type="match status" value="1"/>
</dbReference>
<dbReference type="OrthoDB" id="7659099at2"/>
<dbReference type="InterPro" id="IPR001123">
    <property type="entry name" value="LeuE-type"/>
</dbReference>
<dbReference type="STRING" id="1156985.SAMN04488118_110120"/>
<accession>A0A1G5RAH4</accession>
<feature type="transmembrane region" description="Helical" evidence="6">
    <location>
        <begin position="6"/>
        <end position="28"/>
    </location>
</feature>
<feature type="transmembrane region" description="Helical" evidence="6">
    <location>
        <begin position="40"/>
        <end position="63"/>
    </location>
</feature>
<comment type="subcellular location">
    <subcellularLocation>
        <location evidence="1">Cell membrane</location>
        <topology evidence="1">Multi-pass membrane protein</topology>
    </subcellularLocation>
</comment>
<evidence type="ECO:0000313" key="8">
    <source>
        <dbReference type="Proteomes" id="UP000198767"/>
    </source>
</evidence>
<evidence type="ECO:0000256" key="6">
    <source>
        <dbReference type="SAM" id="Phobius"/>
    </source>
</evidence>
<feature type="transmembrane region" description="Helical" evidence="6">
    <location>
        <begin position="147"/>
        <end position="170"/>
    </location>
</feature>
<reference evidence="7 8" key="1">
    <citation type="submission" date="2016-10" db="EMBL/GenBank/DDBJ databases">
        <authorList>
            <person name="de Groot N.N."/>
        </authorList>
    </citation>
    <scope>NUCLEOTIDE SEQUENCE [LARGE SCALE GENOMIC DNA]</scope>
    <source>
        <strain evidence="7 8">U95</strain>
    </source>
</reference>
<evidence type="ECO:0000256" key="1">
    <source>
        <dbReference type="ARBA" id="ARBA00004651"/>
    </source>
</evidence>
<keyword evidence="3 6" id="KW-0812">Transmembrane</keyword>
<evidence type="ECO:0000256" key="5">
    <source>
        <dbReference type="ARBA" id="ARBA00023136"/>
    </source>
</evidence>
<organism evidence="7 8">
    <name type="scientific">Epibacterium ulvae</name>
    <dbReference type="NCBI Taxonomy" id="1156985"/>
    <lineage>
        <taxon>Bacteria</taxon>
        <taxon>Pseudomonadati</taxon>
        <taxon>Pseudomonadota</taxon>
        <taxon>Alphaproteobacteria</taxon>
        <taxon>Rhodobacterales</taxon>
        <taxon>Roseobacteraceae</taxon>
        <taxon>Epibacterium</taxon>
    </lineage>
</organism>
<keyword evidence="8" id="KW-1185">Reference proteome</keyword>
<sequence>MIGIEWIAVWVAWVLAGGSPGPATLSIAGTSMNTGRQAGLFFSLGVLAGSATWGLAAAAGLSAVMQANAWVFEVLRYCGAGYLLFLALKSLRSALSSNAVVQQRAYTGSAWMIFTKGALIHLTNPKAILSWASIYSLVLQPGAGSGAVFGLFAFLYSGSILVFVGYAFLFSSSKVVAVYSRLRRWFEFVFAGFFGVASLKILTARV</sequence>
<dbReference type="PANTHER" id="PTHR30086">
    <property type="entry name" value="ARGININE EXPORTER PROTEIN ARGO"/>
    <property type="match status" value="1"/>
</dbReference>
<evidence type="ECO:0000256" key="3">
    <source>
        <dbReference type="ARBA" id="ARBA00022692"/>
    </source>
</evidence>
<dbReference type="PANTHER" id="PTHR30086:SF20">
    <property type="entry name" value="ARGININE EXPORTER PROTEIN ARGO-RELATED"/>
    <property type="match status" value="1"/>
</dbReference>
<keyword evidence="2" id="KW-1003">Cell membrane</keyword>
<proteinExistence type="predicted"/>
<dbReference type="RefSeq" id="WP_090220342.1">
    <property type="nucleotide sequence ID" value="NZ_FMWG01000010.1"/>
</dbReference>
<dbReference type="AlphaFoldDB" id="A0A1G5RAH4"/>
<gene>
    <name evidence="7" type="ORF">SAMN04488118_110120</name>
</gene>